<evidence type="ECO:0000259" key="1">
    <source>
        <dbReference type="Pfam" id="PF11716"/>
    </source>
</evidence>
<keyword evidence="2" id="KW-0808">Transferase</keyword>
<comment type="caution">
    <text evidence="2">The sequence shown here is derived from an EMBL/GenBank/DDBJ whole genome shotgun (WGS) entry which is preliminary data.</text>
</comment>
<evidence type="ECO:0000313" key="3">
    <source>
        <dbReference type="Proteomes" id="UP001370100"/>
    </source>
</evidence>
<dbReference type="SUPFAM" id="SSF109854">
    <property type="entry name" value="DinB/YfiT-like putative metalloenzymes"/>
    <property type="match status" value="1"/>
</dbReference>
<dbReference type="Pfam" id="PF11716">
    <property type="entry name" value="MDMPI_N"/>
    <property type="match status" value="1"/>
</dbReference>
<keyword evidence="2" id="KW-0413">Isomerase</keyword>
<name>A0ABU8MZZ3_9PSEU</name>
<dbReference type="InterPro" id="IPR034660">
    <property type="entry name" value="DinB/YfiT-like"/>
</dbReference>
<dbReference type="GO" id="GO:0016746">
    <property type="term" value="F:acyltransferase activity"/>
    <property type="evidence" value="ECO:0007669"/>
    <property type="project" value="UniProtKB-KW"/>
</dbReference>
<protein>
    <submittedName>
        <fullName evidence="2">Maleylpyruvate isomerase N-terminal domain-containing protein</fullName>
    </submittedName>
</protein>
<evidence type="ECO:0000313" key="2">
    <source>
        <dbReference type="EMBL" id="MEJ2885696.1"/>
    </source>
</evidence>
<organism evidence="2 3">
    <name type="scientific">Actinomycetospora aeridis</name>
    <dbReference type="NCBI Taxonomy" id="3129231"/>
    <lineage>
        <taxon>Bacteria</taxon>
        <taxon>Bacillati</taxon>
        <taxon>Actinomycetota</taxon>
        <taxon>Actinomycetes</taxon>
        <taxon>Pseudonocardiales</taxon>
        <taxon>Pseudonocardiaceae</taxon>
        <taxon>Actinomycetospora</taxon>
    </lineage>
</organism>
<reference evidence="2 3" key="1">
    <citation type="submission" date="2024-03" db="EMBL/GenBank/DDBJ databases">
        <title>Actinomycetospora sp. OC33-EN06, a novel actinomycete isolated from wild orchid (Aerides multiflora).</title>
        <authorList>
            <person name="Suriyachadkun C."/>
        </authorList>
    </citation>
    <scope>NUCLEOTIDE SEQUENCE [LARGE SCALE GENOMIC DNA]</scope>
    <source>
        <strain evidence="2 3">OC33-EN06</strain>
    </source>
</reference>
<dbReference type="Proteomes" id="UP001370100">
    <property type="component" value="Unassembled WGS sequence"/>
</dbReference>
<dbReference type="InterPro" id="IPR024344">
    <property type="entry name" value="MDMPI_metal-binding"/>
</dbReference>
<dbReference type="EMBL" id="JBBEGL010000001">
    <property type="protein sequence ID" value="MEJ2885696.1"/>
    <property type="molecule type" value="Genomic_DNA"/>
</dbReference>
<dbReference type="GO" id="GO:0016853">
    <property type="term" value="F:isomerase activity"/>
    <property type="evidence" value="ECO:0007669"/>
    <property type="project" value="UniProtKB-KW"/>
</dbReference>
<feature type="domain" description="Mycothiol-dependent maleylpyruvate isomerase metal-binding" evidence="1">
    <location>
        <begin position="25"/>
        <end position="58"/>
    </location>
</feature>
<accession>A0ABU8MZZ3</accession>
<keyword evidence="3" id="KW-1185">Reference proteome</keyword>
<dbReference type="RefSeq" id="WP_337712160.1">
    <property type="nucleotide sequence ID" value="NZ_JBBEGL010000001.1"/>
</dbReference>
<gene>
    <name evidence="2" type="ORF">WCD41_04480</name>
</gene>
<proteinExistence type="predicted"/>
<keyword evidence="2" id="KW-0012">Acyltransferase</keyword>
<sequence length="226" mass="23931">MPPTTPGDDVAYRTVRKAVAEIVTTGDVAARPVPSCPEWTGRDLVGHLVDIACRVSARCGRPVEPGVVAGVGTVEDDLAVWETVGARLDPLIAGGGAEVMVMDAFTHELDLHRSAGTAPERGHPAFATSLGVLVAGVGGEIRERGLPALRVRAGGSQWIAGDGEPAATVTGADYDVHRAFAGRRSLDQVRGLDWSTDPDAWLPAFRWKAFHPPARPVESATPHWRL</sequence>